<feature type="region of interest" description="Disordered" evidence="1">
    <location>
        <begin position="60"/>
        <end position="92"/>
    </location>
</feature>
<evidence type="ECO:0000313" key="2">
    <source>
        <dbReference type="EMBL" id="EFC45179.1"/>
    </source>
</evidence>
<gene>
    <name evidence="2" type="ORF">NAEGRDRAFT_66922</name>
</gene>
<dbReference type="InParanoid" id="D2VD65"/>
<evidence type="ECO:0000256" key="1">
    <source>
        <dbReference type="SAM" id="MobiDB-lite"/>
    </source>
</evidence>
<reference evidence="2 3" key="1">
    <citation type="journal article" date="2010" name="Cell">
        <title>The genome of Naegleria gruberi illuminates early eukaryotic versatility.</title>
        <authorList>
            <person name="Fritz-Laylin L.K."/>
            <person name="Prochnik S.E."/>
            <person name="Ginger M.L."/>
            <person name="Dacks J.B."/>
            <person name="Carpenter M.L."/>
            <person name="Field M.C."/>
            <person name="Kuo A."/>
            <person name="Paredez A."/>
            <person name="Chapman J."/>
            <person name="Pham J."/>
            <person name="Shu S."/>
            <person name="Neupane R."/>
            <person name="Cipriano M."/>
            <person name="Mancuso J."/>
            <person name="Tu H."/>
            <person name="Salamov A."/>
            <person name="Lindquist E."/>
            <person name="Shapiro H."/>
            <person name="Lucas S."/>
            <person name="Grigoriev I.V."/>
            <person name="Cande W.Z."/>
            <person name="Fulton C."/>
            <person name="Rokhsar D.S."/>
            <person name="Dawson S.C."/>
        </authorList>
    </citation>
    <scope>NUCLEOTIDE SEQUENCE [LARGE SCALE GENOMIC DNA]</scope>
    <source>
        <strain evidence="2 3">NEG-M</strain>
    </source>
</reference>
<feature type="compositionally biased region" description="Polar residues" evidence="1">
    <location>
        <begin position="82"/>
        <end position="92"/>
    </location>
</feature>
<dbReference type="RefSeq" id="XP_002677923.1">
    <property type="nucleotide sequence ID" value="XM_002677877.1"/>
</dbReference>
<dbReference type="STRING" id="5762.D2VD65"/>
<dbReference type="OMA" id="NCMAIPK"/>
<dbReference type="OrthoDB" id="10256216at2759"/>
<dbReference type="Proteomes" id="UP000006671">
    <property type="component" value="Unassembled WGS sequence"/>
</dbReference>
<dbReference type="InterPro" id="IPR043129">
    <property type="entry name" value="ATPase_NBD"/>
</dbReference>
<name>D2VD65_NAEGR</name>
<feature type="compositionally biased region" description="Polar residues" evidence="1">
    <location>
        <begin position="60"/>
        <end position="70"/>
    </location>
</feature>
<keyword evidence="3" id="KW-1185">Reference proteome</keyword>
<dbReference type="AlphaFoldDB" id="D2VD65"/>
<dbReference type="KEGG" id="ngr:NAEGRDRAFT_66922"/>
<dbReference type="VEuPathDB" id="AmoebaDB:NAEGRDRAFT_66922"/>
<dbReference type="EMBL" id="GG738864">
    <property type="protein sequence ID" value="EFC45179.1"/>
    <property type="molecule type" value="Genomic_DNA"/>
</dbReference>
<accession>D2VD65</accession>
<dbReference type="SUPFAM" id="SSF53067">
    <property type="entry name" value="Actin-like ATPase domain"/>
    <property type="match status" value="1"/>
</dbReference>
<protein>
    <submittedName>
        <fullName evidence="2">Predicted protein</fullName>
    </submittedName>
</protein>
<dbReference type="Gene3D" id="3.30.420.40">
    <property type="match status" value="2"/>
</dbReference>
<proteinExistence type="predicted"/>
<organism evidence="3">
    <name type="scientific">Naegleria gruberi</name>
    <name type="common">Amoeba</name>
    <dbReference type="NCBI Taxonomy" id="5762"/>
    <lineage>
        <taxon>Eukaryota</taxon>
        <taxon>Discoba</taxon>
        <taxon>Heterolobosea</taxon>
        <taxon>Tetramitia</taxon>
        <taxon>Eutetramitia</taxon>
        <taxon>Vahlkampfiidae</taxon>
        <taxon>Naegleria</taxon>
    </lineage>
</organism>
<dbReference type="GeneID" id="8849053"/>
<sequence>MSSSASPQPQPQQVSNNNSVLVIQLSSYGIRYDWNDLESTEPKTLINCMAIPKHIIQSFAKPSQSHPTTTIDDHEDDEVPLPSSSSSTLKDQTKHSFLSSTCEKQVMSIRGKILVDRKVLPENRIETDNYLEPVTMENSSTIKQKYTSQEYELSSFLVGKQAIDTKRIYPNDFVLYFPIKYGLLNCDLTGYGHIDENVALEIQINLLSRCIEELIQTSSSTSFSLLMIFSDTFLSQQLKHLKRIIEDLLTQFTNIENISIQKDSVMSLYGSGISHQQNELYTVDMGLTKTSIYAYQPNGRLASVIHYPYGGYDVYHLIMEYYKFEYDENVRKYCLTLKSNTHQETVQHLHNIYLEDTQEFASSISVSTDVFYIASNLYFNTKLLPSPKKKLYSLLNPTQQSKIASIEKYLSKIFKGGTGSVTICLTGGFSNIQFFPEHLKEMLKKKRIKILISNERDKLVPSHCTTWKGGVIITHIMNPDNYQYEEDDSTSNASNTDKSNLTNKLFFHRNELFQHSSQSLASNIPKFVNSSILLERTL</sequence>
<evidence type="ECO:0000313" key="3">
    <source>
        <dbReference type="Proteomes" id="UP000006671"/>
    </source>
</evidence>